<keyword evidence="3" id="KW-1185">Reference proteome</keyword>
<dbReference type="Proteomes" id="UP000054166">
    <property type="component" value="Unassembled WGS sequence"/>
</dbReference>
<dbReference type="CDD" id="cd06587">
    <property type="entry name" value="VOC"/>
    <property type="match status" value="1"/>
</dbReference>
<dbReference type="InParanoid" id="A0A0C3FE49"/>
<feature type="domain" description="Glyoxalase/fosfomycin resistance/dioxygenase" evidence="1">
    <location>
        <begin position="10"/>
        <end position="96"/>
    </location>
</feature>
<accession>A0A0C3FE49</accession>
<dbReference type="InterPro" id="IPR004360">
    <property type="entry name" value="Glyas_Fos-R_dOase_dom"/>
</dbReference>
<name>A0A0C3FE49_PILCF</name>
<dbReference type="HOGENOM" id="CLU_046006_9_1_1"/>
<reference evidence="3" key="2">
    <citation type="submission" date="2015-01" db="EMBL/GenBank/DDBJ databases">
        <title>Evolutionary Origins and Diversification of the Mycorrhizal Mutualists.</title>
        <authorList>
            <consortium name="DOE Joint Genome Institute"/>
            <consortium name="Mycorrhizal Genomics Consortium"/>
            <person name="Kohler A."/>
            <person name="Kuo A."/>
            <person name="Nagy L.G."/>
            <person name="Floudas D."/>
            <person name="Copeland A."/>
            <person name="Barry K.W."/>
            <person name="Cichocki N."/>
            <person name="Veneault-Fourrey C."/>
            <person name="LaButti K."/>
            <person name="Lindquist E.A."/>
            <person name="Lipzen A."/>
            <person name="Lundell T."/>
            <person name="Morin E."/>
            <person name="Murat C."/>
            <person name="Riley R."/>
            <person name="Ohm R."/>
            <person name="Sun H."/>
            <person name="Tunlid A."/>
            <person name="Henrissat B."/>
            <person name="Grigoriev I.V."/>
            <person name="Hibbett D.S."/>
            <person name="Martin F."/>
        </authorList>
    </citation>
    <scope>NUCLEOTIDE SEQUENCE [LARGE SCALE GENOMIC DNA]</scope>
    <source>
        <strain evidence="3">F 1598</strain>
    </source>
</reference>
<sequence>MAECYPPISGIHHLKIPTTAIADTLHFYTTLLPFTHKPEYTHRDTSGKIYAEILQLDLPSGPLHLELREFPAAEFPLRGPFNFITFKVDEVDALHEWRRRFLDAGRDVSRVLKGLKGEVLVIDDGQNNRIRFYCEVDEFRRSDEVDHDEKWL</sequence>
<reference evidence="2 3" key="1">
    <citation type="submission" date="2014-04" db="EMBL/GenBank/DDBJ databases">
        <authorList>
            <consortium name="DOE Joint Genome Institute"/>
            <person name="Kuo A."/>
            <person name="Tarkka M."/>
            <person name="Buscot F."/>
            <person name="Kohler A."/>
            <person name="Nagy L.G."/>
            <person name="Floudas D."/>
            <person name="Copeland A."/>
            <person name="Barry K.W."/>
            <person name="Cichocki N."/>
            <person name="Veneault-Fourrey C."/>
            <person name="LaButti K."/>
            <person name="Lindquist E.A."/>
            <person name="Lipzen A."/>
            <person name="Lundell T."/>
            <person name="Morin E."/>
            <person name="Murat C."/>
            <person name="Sun H."/>
            <person name="Tunlid A."/>
            <person name="Henrissat B."/>
            <person name="Grigoriev I.V."/>
            <person name="Hibbett D.S."/>
            <person name="Martin F."/>
            <person name="Nordberg H.P."/>
            <person name="Cantor M.N."/>
            <person name="Hua S.X."/>
        </authorList>
    </citation>
    <scope>NUCLEOTIDE SEQUENCE [LARGE SCALE GENOMIC DNA]</scope>
    <source>
        <strain evidence="2 3">F 1598</strain>
    </source>
</reference>
<gene>
    <name evidence="2" type="ORF">PILCRDRAFT_819993</name>
</gene>
<protein>
    <recommendedName>
        <fullName evidence="1">Glyoxalase/fosfomycin resistance/dioxygenase domain-containing protein</fullName>
    </recommendedName>
</protein>
<dbReference type="Pfam" id="PF00903">
    <property type="entry name" value="Glyoxalase"/>
    <property type="match status" value="1"/>
</dbReference>
<evidence type="ECO:0000313" key="3">
    <source>
        <dbReference type="Proteomes" id="UP000054166"/>
    </source>
</evidence>
<evidence type="ECO:0000313" key="2">
    <source>
        <dbReference type="EMBL" id="KIM82690.1"/>
    </source>
</evidence>
<dbReference type="SUPFAM" id="SSF54593">
    <property type="entry name" value="Glyoxalase/Bleomycin resistance protein/Dihydroxybiphenyl dioxygenase"/>
    <property type="match status" value="1"/>
</dbReference>
<proteinExistence type="predicted"/>
<dbReference type="EMBL" id="KN832993">
    <property type="protein sequence ID" value="KIM82690.1"/>
    <property type="molecule type" value="Genomic_DNA"/>
</dbReference>
<dbReference type="Gene3D" id="3.10.180.10">
    <property type="entry name" value="2,3-Dihydroxybiphenyl 1,2-Dioxygenase, domain 1"/>
    <property type="match status" value="1"/>
</dbReference>
<dbReference type="InterPro" id="IPR029068">
    <property type="entry name" value="Glyas_Bleomycin-R_OHBP_Dase"/>
</dbReference>
<evidence type="ECO:0000259" key="1">
    <source>
        <dbReference type="Pfam" id="PF00903"/>
    </source>
</evidence>
<dbReference type="AlphaFoldDB" id="A0A0C3FE49"/>
<organism evidence="2 3">
    <name type="scientific">Piloderma croceum (strain F 1598)</name>
    <dbReference type="NCBI Taxonomy" id="765440"/>
    <lineage>
        <taxon>Eukaryota</taxon>
        <taxon>Fungi</taxon>
        <taxon>Dikarya</taxon>
        <taxon>Basidiomycota</taxon>
        <taxon>Agaricomycotina</taxon>
        <taxon>Agaricomycetes</taxon>
        <taxon>Agaricomycetidae</taxon>
        <taxon>Atheliales</taxon>
        <taxon>Atheliaceae</taxon>
        <taxon>Piloderma</taxon>
    </lineage>
</organism>
<dbReference type="OrthoDB" id="3342959at2759"/>